<dbReference type="EMBL" id="CM047747">
    <property type="protein sequence ID" value="KAJ0017813.1"/>
    <property type="molecule type" value="Genomic_DNA"/>
</dbReference>
<gene>
    <name evidence="1" type="ORF">Pint_11733</name>
</gene>
<proteinExistence type="predicted"/>
<name>A0ACC0XJN4_9ROSI</name>
<organism evidence="1 2">
    <name type="scientific">Pistacia integerrima</name>
    <dbReference type="NCBI Taxonomy" id="434235"/>
    <lineage>
        <taxon>Eukaryota</taxon>
        <taxon>Viridiplantae</taxon>
        <taxon>Streptophyta</taxon>
        <taxon>Embryophyta</taxon>
        <taxon>Tracheophyta</taxon>
        <taxon>Spermatophyta</taxon>
        <taxon>Magnoliopsida</taxon>
        <taxon>eudicotyledons</taxon>
        <taxon>Gunneridae</taxon>
        <taxon>Pentapetalae</taxon>
        <taxon>rosids</taxon>
        <taxon>malvids</taxon>
        <taxon>Sapindales</taxon>
        <taxon>Anacardiaceae</taxon>
        <taxon>Pistacia</taxon>
    </lineage>
</organism>
<evidence type="ECO:0000313" key="1">
    <source>
        <dbReference type="EMBL" id="KAJ0017813.1"/>
    </source>
</evidence>
<keyword evidence="2" id="KW-1185">Reference proteome</keyword>
<protein>
    <submittedName>
        <fullName evidence="1">Uncharacterized protein</fullName>
    </submittedName>
</protein>
<reference evidence="2" key="1">
    <citation type="journal article" date="2023" name="G3 (Bethesda)">
        <title>Genome assembly and association tests identify interacting loci associated with vigor, precocity, and sex in interspecific pistachio rootstocks.</title>
        <authorList>
            <person name="Palmer W."/>
            <person name="Jacygrad E."/>
            <person name="Sagayaradj S."/>
            <person name="Cavanaugh K."/>
            <person name="Han R."/>
            <person name="Bertier L."/>
            <person name="Beede B."/>
            <person name="Kafkas S."/>
            <person name="Golino D."/>
            <person name="Preece J."/>
            <person name="Michelmore R."/>
        </authorList>
    </citation>
    <scope>NUCLEOTIDE SEQUENCE [LARGE SCALE GENOMIC DNA]</scope>
</reference>
<comment type="caution">
    <text evidence="1">The sequence shown here is derived from an EMBL/GenBank/DDBJ whole genome shotgun (WGS) entry which is preliminary data.</text>
</comment>
<accession>A0ACC0XJN4</accession>
<evidence type="ECO:0000313" key="2">
    <source>
        <dbReference type="Proteomes" id="UP001163603"/>
    </source>
</evidence>
<sequence length="95" mass="10669">MIDVTSALEYLHFGYSNPIIHCDLKPSNVLLDENMVAHLSDFSIAKLLGEKDSMTQTQTLATIGYMAPKYGREGKVSRKGDVYSYGIMLMETFTR</sequence>
<dbReference type="Proteomes" id="UP001163603">
    <property type="component" value="Chromosome 12"/>
</dbReference>